<dbReference type="Pfam" id="PF00072">
    <property type="entry name" value="Response_reg"/>
    <property type="match status" value="1"/>
</dbReference>
<dbReference type="CDD" id="cd17536">
    <property type="entry name" value="REC_YesN-like"/>
    <property type="match status" value="1"/>
</dbReference>
<dbReference type="PROSITE" id="PS00041">
    <property type="entry name" value="HTH_ARAC_FAMILY_1"/>
    <property type="match status" value="1"/>
</dbReference>
<dbReference type="Pfam" id="PF12833">
    <property type="entry name" value="HTH_18"/>
    <property type="match status" value="1"/>
</dbReference>
<evidence type="ECO:0000259" key="10">
    <source>
        <dbReference type="PROSITE" id="PS50110"/>
    </source>
</evidence>
<dbReference type="Gene3D" id="1.10.10.60">
    <property type="entry name" value="Homeodomain-like"/>
    <property type="match status" value="2"/>
</dbReference>
<evidence type="ECO:0000256" key="7">
    <source>
        <dbReference type="ARBA" id="ARBA00023163"/>
    </source>
</evidence>
<protein>
    <submittedName>
        <fullName evidence="11">Response regulator</fullName>
    </submittedName>
</protein>
<proteinExistence type="predicted"/>
<keyword evidence="5" id="KW-0805">Transcription regulation</keyword>
<dbReference type="RefSeq" id="WP_210660394.1">
    <property type="nucleotide sequence ID" value="NZ_JAGKSP010000007.1"/>
</dbReference>
<evidence type="ECO:0000256" key="6">
    <source>
        <dbReference type="ARBA" id="ARBA00023125"/>
    </source>
</evidence>
<feature type="domain" description="HTH araC/xylS-type" evidence="9">
    <location>
        <begin position="362"/>
        <end position="460"/>
    </location>
</feature>
<dbReference type="InterPro" id="IPR001789">
    <property type="entry name" value="Sig_transdc_resp-reg_receiver"/>
</dbReference>
<dbReference type="SUPFAM" id="SSF46689">
    <property type="entry name" value="Homeodomain-like"/>
    <property type="match status" value="2"/>
</dbReference>
<dbReference type="InterPro" id="IPR009057">
    <property type="entry name" value="Homeodomain-like_sf"/>
</dbReference>
<keyword evidence="12" id="KW-1185">Reference proteome</keyword>
<dbReference type="InterPro" id="IPR018060">
    <property type="entry name" value="HTH_AraC"/>
</dbReference>
<evidence type="ECO:0000256" key="1">
    <source>
        <dbReference type="ARBA" id="ARBA00004496"/>
    </source>
</evidence>
<dbReference type="InterPro" id="IPR018062">
    <property type="entry name" value="HTH_AraC-typ_CS"/>
</dbReference>
<comment type="subcellular location">
    <subcellularLocation>
        <location evidence="1">Cytoplasm</location>
    </subcellularLocation>
</comment>
<dbReference type="PROSITE" id="PS01124">
    <property type="entry name" value="HTH_ARAC_FAMILY_2"/>
    <property type="match status" value="1"/>
</dbReference>
<evidence type="ECO:0000313" key="12">
    <source>
        <dbReference type="Proteomes" id="UP000673394"/>
    </source>
</evidence>
<organism evidence="11 12">
    <name type="scientific">Paenibacillus lignilyticus</name>
    <dbReference type="NCBI Taxonomy" id="1172615"/>
    <lineage>
        <taxon>Bacteria</taxon>
        <taxon>Bacillati</taxon>
        <taxon>Bacillota</taxon>
        <taxon>Bacilli</taxon>
        <taxon>Bacillales</taxon>
        <taxon>Paenibacillaceae</taxon>
        <taxon>Paenibacillus</taxon>
    </lineage>
</organism>
<evidence type="ECO:0000256" key="4">
    <source>
        <dbReference type="ARBA" id="ARBA00023012"/>
    </source>
</evidence>
<evidence type="ECO:0000259" key="9">
    <source>
        <dbReference type="PROSITE" id="PS01124"/>
    </source>
</evidence>
<sequence>MLKAIIVDDEYFVRKGFMHIIPWQELGIEIIGEAANGEIALELMKQCHVDLVLTDLTMPVMNGFELIKQVRAHYLGTWIAVLTCHQDFHHIQEAVRLGAIDYVVKTELEDDTLNKSIERIIERIRVEEKRKLELQEQQQEGEEPWALFLTPVTGEADWELPFELMMPSGRSRAITIQKKGIYVRREELLQKYTNIALLYTAMDWKQWIPVIIRGVRNLPEKAIVQLLTRYRDEKLFFDFQAQKSGYEIDWIELETKPVATDDAAMQVLKQQWRSFYWVYHDGAFQDLMDKVRERRPAVAIWIEHLKNTVMLWRHFESISESMDWAAACEELLFWEQWTDWLALVRLRLRHHELSEDVCIGILRAMQMISSDLQSSMNQTEVARRINLNRSYLSRCFKQYVGKQFQDVLNDLRVEKATELLATTNEPVYQIAEKTGFQDEKYFSKFYKQQTGRLPKHVRKE</sequence>
<dbReference type="EMBL" id="JAGKSP010000007">
    <property type="protein sequence ID" value="MBP3964653.1"/>
    <property type="molecule type" value="Genomic_DNA"/>
</dbReference>
<keyword evidence="2" id="KW-0963">Cytoplasm</keyword>
<dbReference type="PANTHER" id="PTHR42713:SF3">
    <property type="entry name" value="TRANSCRIPTIONAL REGULATORY PROTEIN HPTR"/>
    <property type="match status" value="1"/>
</dbReference>
<keyword evidence="7" id="KW-0804">Transcription</keyword>
<dbReference type="PANTHER" id="PTHR42713">
    <property type="entry name" value="HISTIDINE KINASE-RELATED"/>
    <property type="match status" value="1"/>
</dbReference>
<dbReference type="SMART" id="SM00342">
    <property type="entry name" value="HTH_ARAC"/>
    <property type="match status" value="1"/>
</dbReference>
<feature type="domain" description="Response regulatory" evidence="10">
    <location>
        <begin position="3"/>
        <end position="120"/>
    </location>
</feature>
<dbReference type="Proteomes" id="UP000673394">
    <property type="component" value="Unassembled WGS sequence"/>
</dbReference>
<keyword evidence="4" id="KW-0902">Two-component regulatory system</keyword>
<reference evidence="11 12" key="1">
    <citation type="submission" date="2021-04" db="EMBL/GenBank/DDBJ databases">
        <title>Paenibacillus sp. DLE-14 whole genome sequence.</title>
        <authorList>
            <person name="Ham Y.J."/>
        </authorList>
    </citation>
    <scope>NUCLEOTIDE SEQUENCE [LARGE SCALE GENOMIC DNA]</scope>
    <source>
        <strain evidence="11 12">DLE-14</strain>
    </source>
</reference>
<dbReference type="SMART" id="SM00448">
    <property type="entry name" value="REC"/>
    <property type="match status" value="1"/>
</dbReference>
<accession>A0ABS5CFJ6</accession>
<dbReference type="Gene3D" id="3.40.50.2300">
    <property type="match status" value="1"/>
</dbReference>
<name>A0ABS5CFJ6_9BACL</name>
<evidence type="ECO:0000256" key="2">
    <source>
        <dbReference type="ARBA" id="ARBA00022490"/>
    </source>
</evidence>
<comment type="caution">
    <text evidence="11">The sequence shown here is derived from an EMBL/GenBank/DDBJ whole genome shotgun (WGS) entry which is preliminary data.</text>
</comment>
<feature type="modified residue" description="4-aspartylphosphate" evidence="8">
    <location>
        <position position="55"/>
    </location>
</feature>
<dbReference type="InterPro" id="IPR011006">
    <property type="entry name" value="CheY-like_superfamily"/>
</dbReference>
<evidence type="ECO:0000256" key="3">
    <source>
        <dbReference type="ARBA" id="ARBA00022553"/>
    </source>
</evidence>
<gene>
    <name evidence="11" type="ORF">I8J30_18190</name>
</gene>
<dbReference type="PROSITE" id="PS50110">
    <property type="entry name" value="RESPONSE_REGULATORY"/>
    <property type="match status" value="1"/>
</dbReference>
<keyword evidence="6" id="KW-0238">DNA-binding</keyword>
<evidence type="ECO:0000313" key="11">
    <source>
        <dbReference type="EMBL" id="MBP3964653.1"/>
    </source>
</evidence>
<dbReference type="InterPro" id="IPR051552">
    <property type="entry name" value="HptR"/>
</dbReference>
<evidence type="ECO:0000256" key="8">
    <source>
        <dbReference type="PROSITE-ProRule" id="PRU00169"/>
    </source>
</evidence>
<keyword evidence="3 8" id="KW-0597">Phosphoprotein</keyword>
<dbReference type="SUPFAM" id="SSF52172">
    <property type="entry name" value="CheY-like"/>
    <property type="match status" value="1"/>
</dbReference>
<evidence type="ECO:0000256" key="5">
    <source>
        <dbReference type="ARBA" id="ARBA00023015"/>
    </source>
</evidence>